<sequence>MGGWTEHKGQAVLLPLDNVDTDQLIPARFMSTPRSAGYGNYLLHDLRHDEDGTPKPDFPLNANPVASILVAGPNFGSGSSREAAVYALVDAGIRAVIAPSFGDIFASNAVNNGLLPARVSPEAVEKLREALADQPSQASVDLETRCITINDITVDFELQDNWRTKLVNGWDDIDLTLQHADVIRAFRDERHLNANWAWPAAPN</sequence>
<keyword evidence="9 12" id="KW-0456">Lyase</keyword>
<dbReference type="Gene3D" id="3.20.19.10">
    <property type="entry name" value="Aconitase, domain 4"/>
    <property type="match status" value="1"/>
</dbReference>
<evidence type="ECO:0000259" key="11">
    <source>
        <dbReference type="Pfam" id="PF00694"/>
    </source>
</evidence>
<evidence type="ECO:0000256" key="1">
    <source>
        <dbReference type="ARBA" id="ARBA00000491"/>
    </source>
</evidence>
<keyword evidence="13" id="KW-1185">Reference proteome</keyword>
<comment type="similarity">
    <text evidence="4">Belongs to the LeuD family. LeuD type 1 subfamily.</text>
</comment>
<dbReference type="InterPro" id="IPR004431">
    <property type="entry name" value="3-IsopropMal_deHydase_ssu"/>
</dbReference>
<protein>
    <recommendedName>
        <fullName evidence="6">3-isopropylmalate dehydratase</fullName>
        <ecNumber evidence="6">4.2.1.33</ecNumber>
    </recommendedName>
</protein>
<dbReference type="RefSeq" id="WP_367879262.1">
    <property type="nucleotide sequence ID" value="NZ_JBFNXX010000017.1"/>
</dbReference>
<evidence type="ECO:0000256" key="10">
    <source>
        <dbReference type="ARBA" id="ARBA00023304"/>
    </source>
</evidence>
<dbReference type="Pfam" id="PF00694">
    <property type="entry name" value="Aconitase_C"/>
    <property type="match status" value="1"/>
</dbReference>
<evidence type="ECO:0000256" key="2">
    <source>
        <dbReference type="ARBA" id="ARBA00002695"/>
    </source>
</evidence>
<evidence type="ECO:0000256" key="8">
    <source>
        <dbReference type="ARBA" id="ARBA00022605"/>
    </source>
</evidence>
<gene>
    <name evidence="12" type="primary">leuD</name>
    <name evidence="12" type="ORF">AB2B41_18285</name>
</gene>
<dbReference type="EC" id="4.2.1.33" evidence="6"/>
<keyword evidence="7" id="KW-0432">Leucine biosynthesis</keyword>
<dbReference type="CDD" id="cd01577">
    <property type="entry name" value="IPMI_Swivel"/>
    <property type="match status" value="1"/>
</dbReference>
<dbReference type="EMBL" id="JBFNXX010000017">
    <property type="protein sequence ID" value="MEW9921562.1"/>
    <property type="molecule type" value="Genomic_DNA"/>
</dbReference>
<comment type="catalytic activity">
    <reaction evidence="1">
        <text>(2R,3S)-3-isopropylmalate = (2S)-2-isopropylmalate</text>
        <dbReference type="Rhea" id="RHEA:32287"/>
        <dbReference type="ChEBI" id="CHEBI:1178"/>
        <dbReference type="ChEBI" id="CHEBI:35121"/>
        <dbReference type="EC" id="4.2.1.33"/>
    </reaction>
</comment>
<dbReference type="Proteomes" id="UP001556098">
    <property type="component" value="Unassembled WGS sequence"/>
</dbReference>
<evidence type="ECO:0000313" key="12">
    <source>
        <dbReference type="EMBL" id="MEW9921562.1"/>
    </source>
</evidence>
<evidence type="ECO:0000256" key="9">
    <source>
        <dbReference type="ARBA" id="ARBA00023239"/>
    </source>
</evidence>
<comment type="caution">
    <text evidence="12">The sequence shown here is derived from an EMBL/GenBank/DDBJ whole genome shotgun (WGS) entry which is preliminary data.</text>
</comment>
<evidence type="ECO:0000256" key="4">
    <source>
        <dbReference type="ARBA" id="ARBA00009845"/>
    </source>
</evidence>
<organism evidence="12 13">
    <name type="scientific">Sulfitobacter sediminis</name>
    <dbReference type="NCBI Taxonomy" id="3234186"/>
    <lineage>
        <taxon>Bacteria</taxon>
        <taxon>Pseudomonadati</taxon>
        <taxon>Pseudomonadota</taxon>
        <taxon>Alphaproteobacteria</taxon>
        <taxon>Rhodobacterales</taxon>
        <taxon>Roseobacteraceae</taxon>
        <taxon>Sulfitobacter</taxon>
    </lineage>
</organism>
<dbReference type="InterPro" id="IPR050075">
    <property type="entry name" value="LeuD"/>
</dbReference>
<evidence type="ECO:0000313" key="13">
    <source>
        <dbReference type="Proteomes" id="UP001556098"/>
    </source>
</evidence>
<dbReference type="InterPro" id="IPR015928">
    <property type="entry name" value="Aconitase/3IPM_dehydase_swvl"/>
</dbReference>
<reference evidence="12 13" key="1">
    <citation type="submission" date="2024-07" db="EMBL/GenBank/DDBJ databases">
        <title>Marimonas sp.nov., isolated from tidal-flat sediment.</title>
        <authorList>
            <person name="Jayan J.N."/>
            <person name="Lee S.S."/>
        </authorList>
    </citation>
    <scope>NUCLEOTIDE SEQUENCE [LARGE SCALE GENOMIC DNA]</scope>
    <source>
        <strain evidence="12 13">MJW-29</strain>
    </source>
</reference>
<comment type="function">
    <text evidence="2">Catalyzes the isomerization between 2-isopropylmalate and 3-isopropylmalate, via the formation of 2-isopropylmaleate.</text>
</comment>
<dbReference type="NCBIfam" id="TIGR00171">
    <property type="entry name" value="leuD"/>
    <property type="match status" value="1"/>
</dbReference>
<dbReference type="InterPro" id="IPR033940">
    <property type="entry name" value="IPMI_Swivel"/>
</dbReference>
<comment type="subunit">
    <text evidence="5">Heterodimer of LeuC and LeuD.</text>
</comment>
<accession>A0ABV3RRC5</accession>
<evidence type="ECO:0000256" key="6">
    <source>
        <dbReference type="ARBA" id="ARBA00011998"/>
    </source>
</evidence>
<dbReference type="GO" id="GO:0003861">
    <property type="term" value="F:3-isopropylmalate dehydratase activity"/>
    <property type="evidence" value="ECO:0007669"/>
    <property type="project" value="UniProtKB-EC"/>
</dbReference>
<dbReference type="PANTHER" id="PTHR43345">
    <property type="entry name" value="3-ISOPROPYLMALATE DEHYDRATASE SMALL SUBUNIT 2-RELATED-RELATED"/>
    <property type="match status" value="1"/>
</dbReference>
<name>A0ABV3RRC5_9RHOB</name>
<dbReference type="SUPFAM" id="SSF52016">
    <property type="entry name" value="LeuD/IlvD-like"/>
    <property type="match status" value="1"/>
</dbReference>
<dbReference type="PANTHER" id="PTHR43345:SF5">
    <property type="entry name" value="3-ISOPROPYLMALATE DEHYDRATASE SMALL SUBUNIT"/>
    <property type="match status" value="1"/>
</dbReference>
<evidence type="ECO:0000256" key="3">
    <source>
        <dbReference type="ARBA" id="ARBA00004729"/>
    </source>
</evidence>
<evidence type="ECO:0000256" key="7">
    <source>
        <dbReference type="ARBA" id="ARBA00022430"/>
    </source>
</evidence>
<comment type="pathway">
    <text evidence="3">Amino-acid biosynthesis; L-leucine biosynthesis; L-leucine from 3-methyl-2-oxobutanoate: step 2/4.</text>
</comment>
<dbReference type="InterPro" id="IPR000573">
    <property type="entry name" value="AconitaseA/IPMdHydase_ssu_swvl"/>
</dbReference>
<evidence type="ECO:0000256" key="5">
    <source>
        <dbReference type="ARBA" id="ARBA00011271"/>
    </source>
</evidence>
<keyword evidence="8" id="KW-0028">Amino-acid biosynthesis</keyword>
<keyword evidence="10" id="KW-0100">Branched-chain amino acid biosynthesis</keyword>
<feature type="domain" description="Aconitase A/isopropylmalate dehydratase small subunit swivel" evidence="11">
    <location>
        <begin position="4"/>
        <end position="120"/>
    </location>
</feature>
<proteinExistence type="inferred from homology"/>
<dbReference type="NCBIfam" id="NF002458">
    <property type="entry name" value="PRK01641.1"/>
    <property type="match status" value="1"/>
</dbReference>